<dbReference type="EMBL" id="JZRZ01000002">
    <property type="protein sequence ID" value="KKD57783.1"/>
    <property type="molecule type" value="Genomic_DNA"/>
</dbReference>
<evidence type="ECO:0000313" key="1">
    <source>
        <dbReference type="EMBL" id="KKD57783.1"/>
    </source>
</evidence>
<proteinExistence type="predicted"/>
<evidence type="ECO:0000313" key="2">
    <source>
        <dbReference type="Proteomes" id="UP000243478"/>
    </source>
</evidence>
<dbReference type="NCBIfam" id="TIGR04509">
    <property type="entry name" value="mod_pep_NH_fam"/>
    <property type="match status" value="1"/>
</dbReference>
<dbReference type="RefSeq" id="WP_033833258.1">
    <property type="nucleotide sequence ID" value="NZ_CP014014.1"/>
</dbReference>
<accession>A0A0F5ZQ21</accession>
<sequence length="101" mass="10896">MPTLTLSLPVARTLVQRLATDDTFRQLFATDTAAAILLAGHVPSNPADLQQFVQDCCKNICLAEKDVIAQAEDQIIAMLTSGTGYSVPMLEDGYGSPRTLR</sequence>
<organism evidence="1 2">
    <name type="scientific">Stenotrophomonas maltophilia</name>
    <name type="common">Pseudomonas maltophilia</name>
    <name type="synonym">Xanthomonas maltophilia</name>
    <dbReference type="NCBI Taxonomy" id="40324"/>
    <lineage>
        <taxon>Bacteria</taxon>
        <taxon>Pseudomonadati</taxon>
        <taxon>Pseudomonadota</taxon>
        <taxon>Gammaproteobacteria</taxon>
        <taxon>Lysobacterales</taxon>
        <taxon>Lysobacteraceae</taxon>
        <taxon>Stenotrophomonas</taxon>
        <taxon>Stenotrophomonas maltophilia group</taxon>
    </lineage>
</organism>
<gene>
    <name evidence="1" type="ORF">VM57_00830</name>
</gene>
<dbReference type="Proteomes" id="UP000243478">
    <property type="component" value="Unassembled WGS sequence"/>
</dbReference>
<dbReference type="InterPro" id="IPR030976">
    <property type="entry name" value="Mod_pep_NH_fam"/>
</dbReference>
<protein>
    <submittedName>
        <fullName evidence="1">Uncharacterized protein</fullName>
    </submittedName>
</protein>
<name>A0A0F5ZQ21_STEMA</name>
<reference evidence="1 2" key="1">
    <citation type="submission" date="2015-03" db="EMBL/GenBank/DDBJ databases">
        <title>Draft genome of Stenotrophomonas maltophila isolated from urine specimen.</title>
        <authorList>
            <person name="Murugan N."/>
            <person name="Malathi J."/>
            <person name="Umashankar V."/>
            <person name="Madhavan H."/>
        </authorList>
    </citation>
    <scope>NUCLEOTIDE SEQUENCE [LARGE SCALE GENOMIC DNA]</scope>
    <source>
        <strain evidence="1 2">JMNMN1</strain>
    </source>
</reference>
<comment type="caution">
    <text evidence="1">The sequence shown here is derived from an EMBL/GenBank/DDBJ whole genome shotgun (WGS) entry which is preliminary data.</text>
</comment>
<dbReference type="AlphaFoldDB" id="A0A0F5ZQ21"/>